<dbReference type="InterPro" id="IPR002129">
    <property type="entry name" value="PyrdxlP-dep_de-COase"/>
</dbReference>
<evidence type="ECO:0000256" key="3">
    <source>
        <dbReference type="ARBA" id="ARBA00023239"/>
    </source>
</evidence>
<dbReference type="PROSITE" id="PS50222">
    <property type="entry name" value="EF_HAND_2"/>
    <property type="match status" value="1"/>
</dbReference>
<dbReference type="InterPro" id="IPR002048">
    <property type="entry name" value="EF_hand_dom"/>
</dbReference>
<dbReference type="SUPFAM" id="SSF47473">
    <property type="entry name" value="EF-hand"/>
    <property type="match status" value="1"/>
</dbReference>
<dbReference type="GO" id="GO:0005509">
    <property type="term" value="F:calcium ion binding"/>
    <property type="evidence" value="ECO:0007669"/>
    <property type="project" value="InterPro"/>
</dbReference>
<evidence type="ECO:0000313" key="7">
    <source>
        <dbReference type="EMBL" id="KYF87182.1"/>
    </source>
</evidence>
<accession>A0A150S426</accession>
<dbReference type="PANTHER" id="PTHR42735">
    <property type="match status" value="1"/>
</dbReference>
<dbReference type="Pfam" id="PF21391">
    <property type="entry name" value="tyr_de_CO2_C"/>
    <property type="match status" value="1"/>
</dbReference>
<protein>
    <submittedName>
        <fullName evidence="7">Decarboxylase</fullName>
    </submittedName>
</protein>
<feature type="modified residue" description="N6-(pyridoxal phosphate)lysine" evidence="4">
    <location>
        <position position="458"/>
    </location>
</feature>
<dbReference type="InterPro" id="IPR049373">
    <property type="entry name" value="TyrDC_C"/>
</dbReference>
<keyword evidence="3" id="KW-0456">Lyase</keyword>
<dbReference type="GO" id="GO:0019752">
    <property type="term" value="P:carboxylic acid metabolic process"/>
    <property type="evidence" value="ECO:0007669"/>
    <property type="project" value="InterPro"/>
</dbReference>
<dbReference type="Pfam" id="PF13499">
    <property type="entry name" value="EF-hand_7"/>
    <property type="match status" value="1"/>
</dbReference>
<dbReference type="InterPro" id="IPR015424">
    <property type="entry name" value="PyrdxlP-dep_Trfase"/>
</dbReference>
<dbReference type="Pfam" id="PF00282">
    <property type="entry name" value="Pyridoxal_deC"/>
    <property type="match status" value="1"/>
</dbReference>
<gene>
    <name evidence="7" type="ORF">BE17_40190</name>
</gene>
<dbReference type="InterPro" id="IPR015421">
    <property type="entry name" value="PyrdxlP-dep_Trfase_major"/>
</dbReference>
<comment type="cofactor">
    <cofactor evidence="1 4">
        <name>pyridoxal 5'-phosphate</name>
        <dbReference type="ChEBI" id="CHEBI:597326"/>
    </cofactor>
</comment>
<name>A0A150S426_SORCE</name>
<reference evidence="7 8" key="1">
    <citation type="submission" date="2014-02" db="EMBL/GenBank/DDBJ databases">
        <title>The small core and large imbalanced accessory genome model reveals a collaborative survival strategy of Sorangium cellulosum strains in nature.</title>
        <authorList>
            <person name="Han K."/>
            <person name="Peng R."/>
            <person name="Blom J."/>
            <person name="Li Y.-Z."/>
        </authorList>
    </citation>
    <scope>NUCLEOTIDE SEQUENCE [LARGE SCALE GENOMIC DNA]</scope>
    <source>
        <strain evidence="7 8">So0011-07</strain>
    </source>
</reference>
<dbReference type="Gene3D" id="3.40.640.10">
    <property type="entry name" value="Type I PLP-dependent aspartate aminotransferase-like (Major domain)"/>
    <property type="match status" value="1"/>
</dbReference>
<keyword evidence="2 4" id="KW-0663">Pyridoxal phosphate</keyword>
<dbReference type="InterPro" id="IPR050477">
    <property type="entry name" value="GrpII_AminoAcid_Decarb"/>
</dbReference>
<sequence length="799" mass="88208">MSKLHRSAPERGHEDPSGIGRFVNKGQIPRLGGPGTSAPEAWFLGMKAENADEFERLIVEAIRDQAFWRRNFHPDDPTVISEAIKRRPDFVHAMDTLKDSYRSLLALLKKSVPFFSMRYQGHMNWDTAMPAVLGYFAAMLYNPNNVAFEGSTATTLLEILVGDDLCRMLGYAIPDKAAHERGAVRPWGHITSGGTVANIEALWSARNLKLYPVAVQAALREEVALAAAKDFRVSAHGRAKVPLLTLDAWSLMNLEVDEILAIPSRLTAEHGVAPGVLTEAMSRYSPQSLGMHEFFRRFCGALGGPPVILVPATKHYSFPKGAAILGIGAANVIDVPLDEDARMSIPALRKILKACLAERRPVYSVVAVIGSTEESAVDPLADILELRQEMRAAGLDFTVHADAAWGGYHVCVLRDDEGGVEPPGLEAKQASEVGLGRHAVRHYTALSSADSITVDPHKSGYIPYPAGALCYRNGAMRDLVTFKAPYIVHDEAEPAVGIYGLEGSKPGAAVAAVYLAHKVIRPTKRGYGKIHRKSLFNCKRVYARLLCMAKPEDHFVVVPVSRLPAEIAGSSAEEQIQFIRDRIDRKRDEELLADAQAMALLPELGPDVNILCYAFNFKHADGRLNASLDKANRLNKAIYEVLSIKPGEDVASHDLIVSTTDFEQAHYGKAFLDSYKRRLGVGESEGNTITVLRSTVLNPWLTEDEEDSFLDMLEAEFREAISRAMLRDSVGQVFEEIDANKDGRLEWAEIDARLRALGHREEEIARFFRMSDITSDGYLSKSEFLEHFSQFLVHSSLGR</sequence>
<dbReference type="EMBL" id="JEMB01001463">
    <property type="protein sequence ID" value="KYF87182.1"/>
    <property type="molecule type" value="Genomic_DNA"/>
</dbReference>
<feature type="domain" description="EF-hand" evidence="6">
    <location>
        <begin position="759"/>
        <end position="794"/>
    </location>
</feature>
<evidence type="ECO:0000256" key="4">
    <source>
        <dbReference type="PIRSR" id="PIRSR602129-50"/>
    </source>
</evidence>
<evidence type="ECO:0000256" key="1">
    <source>
        <dbReference type="ARBA" id="ARBA00001933"/>
    </source>
</evidence>
<evidence type="ECO:0000256" key="2">
    <source>
        <dbReference type="ARBA" id="ARBA00022898"/>
    </source>
</evidence>
<dbReference type="AlphaFoldDB" id="A0A150S426"/>
<comment type="caution">
    <text evidence="7">The sequence shown here is derived from an EMBL/GenBank/DDBJ whole genome shotgun (WGS) entry which is preliminary data.</text>
</comment>
<dbReference type="Proteomes" id="UP000075635">
    <property type="component" value="Unassembled WGS sequence"/>
</dbReference>
<dbReference type="SUPFAM" id="SSF53383">
    <property type="entry name" value="PLP-dependent transferases"/>
    <property type="match status" value="1"/>
</dbReference>
<evidence type="ECO:0000313" key="8">
    <source>
        <dbReference type="Proteomes" id="UP000075635"/>
    </source>
</evidence>
<dbReference type="CDD" id="cd00051">
    <property type="entry name" value="EFh"/>
    <property type="match status" value="1"/>
</dbReference>
<dbReference type="GO" id="GO:0016830">
    <property type="term" value="F:carbon-carbon lyase activity"/>
    <property type="evidence" value="ECO:0007669"/>
    <property type="project" value="InterPro"/>
</dbReference>
<feature type="compositionally biased region" description="Basic and acidic residues" evidence="5">
    <location>
        <begin position="7"/>
        <end position="16"/>
    </location>
</feature>
<evidence type="ECO:0000256" key="5">
    <source>
        <dbReference type="SAM" id="MobiDB-lite"/>
    </source>
</evidence>
<dbReference type="GO" id="GO:0030170">
    <property type="term" value="F:pyridoxal phosphate binding"/>
    <property type="evidence" value="ECO:0007669"/>
    <property type="project" value="InterPro"/>
</dbReference>
<feature type="region of interest" description="Disordered" evidence="5">
    <location>
        <begin position="1"/>
        <end position="33"/>
    </location>
</feature>
<organism evidence="7 8">
    <name type="scientific">Sorangium cellulosum</name>
    <name type="common">Polyangium cellulosum</name>
    <dbReference type="NCBI Taxonomy" id="56"/>
    <lineage>
        <taxon>Bacteria</taxon>
        <taxon>Pseudomonadati</taxon>
        <taxon>Myxococcota</taxon>
        <taxon>Polyangia</taxon>
        <taxon>Polyangiales</taxon>
        <taxon>Polyangiaceae</taxon>
        <taxon>Sorangium</taxon>
    </lineage>
</organism>
<dbReference type="InterPro" id="IPR011992">
    <property type="entry name" value="EF-hand-dom_pair"/>
</dbReference>
<proteinExistence type="predicted"/>
<evidence type="ECO:0000259" key="6">
    <source>
        <dbReference type="PROSITE" id="PS50222"/>
    </source>
</evidence>
<dbReference type="PANTHER" id="PTHR42735:SF4">
    <property type="entry name" value="PYRIDOXAL PHOSPHATE-DEPENDENT DECARBOXYLASE FAMILY PROTEIN"/>
    <property type="match status" value="1"/>
</dbReference>
<dbReference type="SMART" id="SM00054">
    <property type="entry name" value="EFh"/>
    <property type="match status" value="2"/>
</dbReference>
<dbReference type="Gene3D" id="1.10.238.10">
    <property type="entry name" value="EF-hand"/>
    <property type="match status" value="1"/>
</dbReference>